<dbReference type="OrthoDB" id="1078367at2759"/>
<evidence type="ECO:0000313" key="4">
    <source>
        <dbReference type="Proteomes" id="UP001152607"/>
    </source>
</evidence>
<gene>
    <name evidence="3" type="ORF">PDIGIT_LOCUS6390</name>
</gene>
<dbReference type="InterPro" id="IPR000424">
    <property type="entry name" value="Primosome_PriB/ssb"/>
</dbReference>
<evidence type="ECO:0000256" key="2">
    <source>
        <dbReference type="PROSITE-ProRule" id="PRU00252"/>
    </source>
</evidence>
<dbReference type="PROSITE" id="PS50935">
    <property type="entry name" value="SSB"/>
    <property type="match status" value="1"/>
</dbReference>
<evidence type="ECO:0000256" key="1">
    <source>
        <dbReference type="ARBA" id="ARBA00023125"/>
    </source>
</evidence>
<proteinExistence type="predicted"/>
<dbReference type="EMBL" id="CAOQHR010000004">
    <property type="protein sequence ID" value="CAI6333352.1"/>
    <property type="molecule type" value="Genomic_DNA"/>
</dbReference>
<dbReference type="Pfam" id="PF00436">
    <property type="entry name" value="SSB"/>
    <property type="match status" value="1"/>
</dbReference>
<dbReference type="InterPro" id="IPR012340">
    <property type="entry name" value="NA-bd_OB-fold"/>
</dbReference>
<dbReference type="AlphaFoldDB" id="A0A9W4XUH8"/>
<keyword evidence="1 2" id="KW-0238">DNA-binding</keyword>
<name>A0A9W4XUH8_9PLEO</name>
<sequence length="141" mass="15546">MFSRTIRAAPLRLSTRAFSTTPRADVARMTIIGRLAAAPEEVQAGPDRTLVRYALGTNYGKGEAQKTSWFRVASFATGPQKDFLLNVPKGALLHVDADARMDSYTDGEGNKRSNLSLIASEFPLAGPWWQRVMFCIYCDDG</sequence>
<comment type="caution">
    <text evidence="3">The sequence shown here is derived from an EMBL/GenBank/DDBJ whole genome shotgun (WGS) entry which is preliminary data.</text>
</comment>
<evidence type="ECO:0008006" key="5">
    <source>
        <dbReference type="Google" id="ProtNLM"/>
    </source>
</evidence>
<dbReference type="CDD" id="cd04496">
    <property type="entry name" value="SSB_OBF"/>
    <property type="match status" value="1"/>
</dbReference>
<evidence type="ECO:0000313" key="3">
    <source>
        <dbReference type="EMBL" id="CAI6333352.1"/>
    </source>
</evidence>
<dbReference type="SUPFAM" id="SSF50249">
    <property type="entry name" value="Nucleic acid-binding proteins"/>
    <property type="match status" value="1"/>
</dbReference>
<dbReference type="GO" id="GO:0003697">
    <property type="term" value="F:single-stranded DNA binding"/>
    <property type="evidence" value="ECO:0007669"/>
    <property type="project" value="InterPro"/>
</dbReference>
<protein>
    <recommendedName>
        <fullName evidence="5">SsDNA binding protein</fullName>
    </recommendedName>
</protein>
<organism evidence="3 4">
    <name type="scientific">Periconia digitata</name>
    <dbReference type="NCBI Taxonomy" id="1303443"/>
    <lineage>
        <taxon>Eukaryota</taxon>
        <taxon>Fungi</taxon>
        <taxon>Dikarya</taxon>
        <taxon>Ascomycota</taxon>
        <taxon>Pezizomycotina</taxon>
        <taxon>Dothideomycetes</taxon>
        <taxon>Pleosporomycetidae</taxon>
        <taxon>Pleosporales</taxon>
        <taxon>Massarineae</taxon>
        <taxon>Periconiaceae</taxon>
        <taxon>Periconia</taxon>
    </lineage>
</organism>
<keyword evidence="4" id="KW-1185">Reference proteome</keyword>
<accession>A0A9W4XUH8</accession>
<reference evidence="3" key="1">
    <citation type="submission" date="2023-01" db="EMBL/GenBank/DDBJ databases">
        <authorList>
            <person name="Van Ghelder C."/>
            <person name="Rancurel C."/>
        </authorList>
    </citation>
    <scope>NUCLEOTIDE SEQUENCE</scope>
    <source>
        <strain evidence="3">CNCM I-4278</strain>
    </source>
</reference>
<dbReference type="Gene3D" id="2.40.50.140">
    <property type="entry name" value="Nucleic acid-binding proteins"/>
    <property type="match status" value="1"/>
</dbReference>
<dbReference type="Proteomes" id="UP001152607">
    <property type="component" value="Unassembled WGS sequence"/>
</dbReference>